<name>A0A1G4MFL4_LACFM</name>
<dbReference type="OMA" id="LANERYM"/>
<protein>
    <submittedName>
        <fullName evidence="1">LAFE_0F08834g1_1</fullName>
    </submittedName>
</protein>
<evidence type="ECO:0000313" key="1">
    <source>
        <dbReference type="EMBL" id="SCW02547.1"/>
    </source>
</evidence>
<accession>A0A1G4MFL4</accession>
<evidence type="ECO:0000313" key="2">
    <source>
        <dbReference type="Proteomes" id="UP000190831"/>
    </source>
</evidence>
<proteinExistence type="predicted"/>
<reference evidence="2" key="1">
    <citation type="submission" date="2016-03" db="EMBL/GenBank/DDBJ databases">
        <authorList>
            <person name="Devillers H."/>
        </authorList>
    </citation>
    <scope>NUCLEOTIDE SEQUENCE [LARGE SCALE GENOMIC DNA]</scope>
</reference>
<dbReference type="OrthoDB" id="27073at2759"/>
<dbReference type="InterPro" id="IPR036317">
    <property type="entry name" value="Cullin_homology_sf"/>
</dbReference>
<dbReference type="AlphaFoldDB" id="A0A1G4MFL4"/>
<dbReference type="EMBL" id="LT598490">
    <property type="protein sequence ID" value="SCW02547.1"/>
    <property type="molecule type" value="Genomic_DNA"/>
</dbReference>
<dbReference type="Proteomes" id="UP000190831">
    <property type="component" value="Chromosome F"/>
</dbReference>
<dbReference type="SUPFAM" id="SSF75632">
    <property type="entry name" value="Cullin homology domain"/>
    <property type="match status" value="1"/>
</dbReference>
<sequence length="665" mass="77724">MTGKHRWDSNSKKRDKIEGGETFRLANKSLDTSFLLIADILNRISDKSHYTLFDSLTTQCIYIANNLAQAQSNPKRRRKAAEKNLTRNLENAIRKCASHFIDNTRINADNLSVGDIRLANERYMIFLAKLGPACTMADGCSRRTNGCKRNLALRAEAWFLEDLVYEMENDVLHCVLQTLDRARQPDSPTILIENLCWFFNKSHQYSLTFPNGSERQNVLKLYENNLSRFVQIIRINFNASFIGNLKALITKETRIASTIRFDLAEEARSKVIQHTILDASVLQYLMSEIISNIAKYDEIRQNLIELHDLFHSCDKLQQLISSLSDCLIRYFADSLHENQYLTGILEIRDIIDFFETYLKSFSCDFKIFSKNVRNSIMENTDEKSTFVRVLVKNLDKFFKQSYKSKICPSIEAQEWIDAIPGVLAYMGIESDVLKYYLSESLMRRMFLMNINFLEKFCNPDAQCIERRFCKMLITEFEEKATNLKKILRDFESSFHLITDNHDCAPQIIPLILEKHAVPRAYHDSMHEKYPIPRSLQTSWEACIKRYLTQSLENRSKKIGNAYKLHRLELSSPFELPNGDRLIFELNLPQAAVLECFNARLKWSRDQMFCEFERFDLEIIRKALRSFVKAGLLIEDRCFYELNQDFIPELKEVRHGKLMFKFTESL</sequence>
<gene>
    <name evidence="1" type="ORF">LAFE_0F08834G</name>
</gene>
<organism evidence="1 2">
    <name type="scientific">Lachancea fermentati</name>
    <name type="common">Zygosaccharomyces fermentati</name>
    <dbReference type="NCBI Taxonomy" id="4955"/>
    <lineage>
        <taxon>Eukaryota</taxon>
        <taxon>Fungi</taxon>
        <taxon>Dikarya</taxon>
        <taxon>Ascomycota</taxon>
        <taxon>Saccharomycotina</taxon>
        <taxon>Saccharomycetes</taxon>
        <taxon>Saccharomycetales</taxon>
        <taxon>Saccharomycetaceae</taxon>
        <taxon>Lachancea</taxon>
    </lineage>
</organism>
<dbReference type="STRING" id="4955.A0A1G4MFL4"/>
<dbReference type="Gene3D" id="3.30.230.130">
    <property type="entry name" value="Cullin, Chain C, Domain 2"/>
    <property type="match status" value="1"/>
</dbReference>
<keyword evidence="2" id="KW-1185">Reference proteome</keyword>